<feature type="region of interest" description="Disordered" evidence="1">
    <location>
        <begin position="124"/>
        <end position="155"/>
    </location>
</feature>
<feature type="compositionally biased region" description="Basic and acidic residues" evidence="1">
    <location>
        <begin position="124"/>
        <end position="136"/>
    </location>
</feature>
<evidence type="ECO:0000313" key="2">
    <source>
        <dbReference type="EMBL" id="PHH82235.1"/>
    </source>
</evidence>
<organism evidence="2 3">
    <name type="scientific">Ophiocordyceps australis</name>
    <dbReference type="NCBI Taxonomy" id="1399860"/>
    <lineage>
        <taxon>Eukaryota</taxon>
        <taxon>Fungi</taxon>
        <taxon>Dikarya</taxon>
        <taxon>Ascomycota</taxon>
        <taxon>Pezizomycotina</taxon>
        <taxon>Sordariomycetes</taxon>
        <taxon>Hypocreomycetidae</taxon>
        <taxon>Hypocreales</taxon>
        <taxon>Ophiocordycipitaceae</taxon>
        <taxon>Ophiocordyceps</taxon>
    </lineage>
</organism>
<reference evidence="2 3" key="1">
    <citation type="submission" date="2017-06" db="EMBL/GenBank/DDBJ databases">
        <title>Ant-infecting Ophiocordyceps genomes reveal a high diversity of potential behavioral manipulation genes and a possible major role for enterotoxins.</title>
        <authorList>
            <person name="De Bekker C."/>
            <person name="Evans H.C."/>
            <person name="Brachmann A."/>
            <person name="Hughes D.P."/>
        </authorList>
    </citation>
    <scope>NUCLEOTIDE SEQUENCE [LARGE SCALE GENOMIC DNA]</scope>
    <source>
        <strain evidence="2 3">1348a</strain>
    </source>
</reference>
<evidence type="ECO:0000313" key="3">
    <source>
        <dbReference type="Proteomes" id="UP000224854"/>
    </source>
</evidence>
<feature type="region of interest" description="Disordered" evidence="1">
    <location>
        <begin position="223"/>
        <end position="261"/>
    </location>
</feature>
<dbReference type="AlphaFoldDB" id="A0A2C5ZJS0"/>
<proteinExistence type="predicted"/>
<comment type="caution">
    <text evidence="2">The sequence shown here is derived from an EMBL/GenBank/DDBJ whole genome shotgun (WGS) entry which is preliminary data.</text>
</comment>
<dbReference type="EMBL" id="NJEU01000070">
    <property type="protein sequence ID" value="PHH82235.1"/>
    <property type="molecule type" value="Genomic_DNA"/>
</dbReference>
<protein>
    <submittedName>
        <fullName evidence="2">Uncharacterized protein</fullName>
    </submittedName>
</protein>
<name>A0A2C5ZJS0_9HYPO</name>
<sequence>MRRERRAQRLCQMVRAQRSDPTQGEFCRQAALQGQRVGKVEMEEYKASRQVQELVRGGKGRICESRLAVVGSWCRKKSSLQDSEWLKNDLRRSRAGSRCTQAGGGEGRKMVKNREDGRLAYEGLEERRTTGKNGRDEEYDEVNEEERKREREESIADWTGMGQWEMGEGADGERATGLQARTGRSGFASLSRYVPVRFSLWEQQEASYRRLLEVRTPCLVWASSRRRGTGSKRDLSGGGTARFRGREKSSGRGTGAKPKGA</sequence>
<dbReference type="Proteomes" id="UP000224854">
    <property type="component" value="Unassembled WGS sequence"/>
</dbReference>
<feature type="compositionally biased region" description="Basic and acidic residues" evidence="1">
    <location>
        <begin position="145"/>
        <end position="154"/>
    </location>
</feature>
<evidence type="ECO:0000256" key="1">
    <source>
        <dbReference type="SAM" id="MobiDB-lite"/>
    </source>
</evidence>
<gene>
    <name evidence="2" type="ORF">CDD82_6654</name>
</gene>
<keyword evidence="3" id="KW-1185">Reference proteome</keyword>
<accession>A0A2C5ZJS0</accession>